<comment type="caution">
    <text evidence="1">The sequence shown here is derived from an EMBL/GenBank/DDBJ whole genome shotgun (WGS) entry which is preliminary data.</text>
</comment>
<gene>
    <name evidence="1" type="ORF">C2G38_2269294</name>
</gene>
<dbReference type="EMBL" id="QKWP01001432">
    <property type="protein sequence ID" value="RIB08982.1"/>
    <property type="molecule type" value="Genomic_DNA"/>
</dbReference>
<protein>
    <submittedName>
        <fullName evidence="1">Uncharacterized protein</fullName>
    </submittedName>
</protein>
<accession>A0A397UFB4</accession>
<name>A0A397UFB4_9GLOM</name>
<organism evidence="1 2">
    <name type="scientific">Gigaspora rosea</name>
    <dbReference type="NCBI Taxonomy" id="44941"/>
    <lineage>
        <taxon>Eukaryota</taxon>
        <taxon>Fungi</taxon>
        <taxon>Fungi incertae sedis</taxon>
        <taxon>Mucoromycota</taxon>
        <taxon>Glomeromycotina</taxon>
        <taxon>Glomeromycetes</taxon>
        <taxon>Diversisporales</taxon>
        <taxon>Gigasporaceae</taxon>
        <taxon>Gigaspora</taxon>
    </lineage>
</organism>
<keyword evidence="2" id="KW-1185">Reference proteome</keyword>
<dbReference type="AlphaFoldDB" id="A0A397UFB4"/>
<proteinExistence type="predicted"/>
<reference evidence="1 2" key="1">
    <citation type="submission" date="2018-06" db="EMBL/GenBank/DDBJ databases">
        <title>Comparative genomics reveals the genomic features of Rhizophagus irregularis, R. cerebriforme, R. diaphanum and Gigaspora rosea, and their symbiotic lifestyle signature.</title>
        <authorList>
            <person name="Morin E."/>
            <person name="San Clemente H."/>
            <person name="Chen E.C.H."/>
            <person name="De La Providencia I."/>
            <person name="Hainaut M."/>
            <person name="Kuo A."/>
            <person name="Kohler A."/>
            <person name="Murat C."/>
            <person name="Tang N."/>
            <person name="Roy S."/>
            <person name="Loubradou J."/>
            <person name="Henrissat B."/>
            <person name="Grigoriev I.V."/>
            <person name="Corradi N."/>
            <person name="Roux C."/>
            <person name="Martin F.M."/>
        </authorList>
    </citation>
    <scope>NUCLEOTIDE SEQUENCE [LARGE SCALE GENOMIC DNA]</scope>
    <source>
        <strain evidence="1 2">DAOM 194757</strain>
    </source>
</reference>
<dbReference type="Proteomes" id="UP000266673">
    <property type="component" value="Unassembled WGS sequence"/>
</dbReference>
<evidence type="ECO:0000313" key="1">
    <source>
        <dbReference type="EMBL" id="RIB08982.1"/>
    </source>
</evidence>
<sequence length="190" mass="21751">MRTIEVAKLVLHNACIAWSRKVEALRNRISEIKQTKGLLEKKDNKIKEDVNINLNGIEKGRYEALKESKSMMILGDEVDQEELMNDDEKRIDEGNEKNGIVSSIKEEGYQMNVIEFEDLSELDNKEVLIESANETSNQKDGSRHDFRTIAKADDMNKDAEEDKDIVDNVEEELSRIGYDDINKTMGLTVN</sequence>
<evidence type="ECO:0000313" key="2">
    <source>
        <dbReference type="Proteomes" id="UP000266673"/>
    </source>
</evidence>